<evidence type="ECO:0000256" key="4">
    <source>
        <dbReference type="PIRNR" id="PIRNR005700"/>
    </source>
</evidence>
<dbReference type="InterPro" id="IPR000169">
    <property type="entry name" value="Pept_cys_AS"/>
</dbReference>
<feature type="active site" evidence="5">
    <location>
        <position position="69"/>
    </location>
</feature>
<dbReference type="GO" id="GO:0043418">
    <property type="term" value="P:homocysteine catabolic process"/>
    <property type="evidence" value="ECO:0007669"/>
    <property type="project" value="TreeGrafter"/>
</dbReference>
<dbReference type="SUPFAM" id="SSF54001">
    <property type="entry name" value="Cysteine proteinases"/>
    <property type="match status" value="1"/>
</dbReference>
<dbReference type="AlphaFoldDB" id="A0A2Z4NCU5"/>
<proteinExistence type="inferred from homology"/>
<dbReference type="GO" id="GO:0070005">
    <property type="term" value="F:cysteine-type aminopeptidase activity"/>
    <property type="evidence" value="ECO:0007669"/>
    <property type="project" value="InterPro"/>
</dbReference>
<keyword evidence="7" id="KW-1185">Reference proteome</keyword>
<dbReference type="EMBL" id="CP030140">
    <property type="protein sequence ID" value="AWX69382.1"/>
    <property type="molecule type" value="Genomic_DNA"/>
</dbReference>
<dbReference type="PANTHER" id="PTHR10363">
    <property type="entry name" value="BLEOMYCIN HYDROLASE"/>
    <property type="match status" value="1"/>
</dbReference>
<dbReference type="PANTHER" id="PTHR10363:SF2">
    <property type="entry name" value="BLEOMYCIN HYDROLASE"/>
    <property type="match status" value="1"/>
</dbReference>
<dbReference type="Pfam" id="PF03051">
    <property type="entry name" value="Peptidase_C1_2"/>
    <property type="match status" value="1"/>
</dbReference>
<accession>A0A2Z4NCU5</accession>
<keyword evidence="2 4" id="KW-0378">Hydrolase</keyword>
<sequence length="441" mass="51110">MMKLELDLIKSFEKKFNRDKTSQAVKNAIAKVGINQATFNNDVLRVHNFEFSNEVKTGSMTNQKSSGRCWIFAALNMARVKALENLKIKDIEFSQNYIYFWEKMEKANTFLENIINYALDLEPNDRLFKEFMNNPVSDGGYWEWYLELNKKYGVCPKQAMPETFHSSSSNDFCEVLNLIVKQAAAEMRRLHKAKVAKKAILEIKEQALYDVYNVCVKALGMPPKKFDFEYRDADEKFQKLSNMTPQNFYEKVIGDEILNKISLVSDPREIYPYGKLLKSKYFKTVIEGNSNLCLNVPLDELKRATIAALKDNKTCWFACDVSQFIDRKSGILDADLYSWNDALVKLDKLSKKEKFELGVIYPNHAMNFVGVDLDKKGNPIKWKVENSWGSDIGSKGIFSMSDKWFDEYMFESIVDKKYVDPKYLKGLEEEPIEIEPWDPIA</sequence>
<evidence type="ECO:0000313" key="7">
    <source>
        <dbReference type="Proteomes" id="UP000250218"/>
    </source>
</evidence>
<dbReference type="Gene3D" id="3.90.70.10">
    <property type="entry name" value="Cysteine proteinases"/>
    <property type="match status" value="1"/>
</dbReference>
<dbReference type="GO" id="GO:0005737">
    <property type="term" value="C:cytoplasm"/>
    <property type="evidence" value="ECO:0007669"/>
    <property type="project" value="TreeGrafter"/>
</dbReference>
<dbReference type="GO" id="GO:0009636">
    <property type="term" value="P:response to toxic substance"/>
    <property type="evidence" value="ECO:0007669"/>
    <property type="project" value="TreeGrafter"/>
</dbReference>
<dbReference type="CDD" id="cd00585">
    <property type="entry name" value="Peptidase_C1B"/>
    <property type="match status" value="1"/>
</dbReference>
<evidence type="ECO:0000313" key="6">
    <source>
        <dbReference type="EMBL" id="AWX69382.1"/>
    </source>
</evidence>
<reference evidence="7" key="1">
    <citation type="submission" date="2018-06" db="EMBL/GenBank/DDBJ databases">
        <title>Complete genome sequences of Mycoplasma anatis, M. anseris and M. cloacale type strains.</title>
        <authorList>
            <person name="Grozner D."/>
            <person name="Forro B."/>
            <person name="Sulyok K.M."/>
            <person name="Marton S."/>
            <person name="Kreizinger Z."/>
            <person name="Banyai K."/>
            <person name="Gyuranecz M."/>
        </authorList>
    </citation>
    <scope>NUCLEOTIDE SEQUENCE [LARGE SCALE GENOMIC DNA]</scope>
    <source>
        <strain evidence="7">ATCC 49234</strain>
    </source>
</reference>
<dbReference type="Proteomes" id="UP000250218">
    <property type="component" value="Chromosome"/>
</dbReference>
<evidence type="ECO:0000256" key="2">
    <source>
        <dbReference type="ARBA" id="ARBA00022801"/>
    </source>
</evidence>
<dbReference type="InterPro" id="IPR004134">
    <property type="entry name" value="Peptidase_C1B"/>
</dbReference>
<dbReference type="KEGG" id="mane:DP065_01260"/>
<keyword evidence="4 6" id="KW-0031">Aminopeptidase</keyword>
<keyword evidence="1 4" id="KW-0645">Protease</keyword>
<feature type="active site" evidence="5">
    <location>
        <position position="364"/>
    </location>
</feature>
<name>A0A2Z4NCU5_9BACT</name>
<keyword evidence="3 4" id="KW-0788">Thiol protease</keyword>
<comment type="similarity">
    <text evidence="4">Belongs to the peptidase C1 family.</text>
</comment>
<feature type="active site" evidence="5">
    <location>
        <position position="386"/>
    </location>
</feature>
<evidence type="ECO:0000256" key="1">
    <source>
        <dbReference type="ARBA" id="ARBA00022670"/>
    </source>
</evidence>
<dbReference type="InterPro" id="IPR038765">
    <property type="entry name" value="Papain-like_cys_pep_sf"/>
</dbReference>
<gene>
    <name evidence="6" type="ORF">DP065_01260</name>
</gene>
<organism evidence="6 7">
    <name type="scientific">[Mycoplasma] anseris</name>
    <dbReference type="NCBI Taxonomy" id="92400"/>
    <lineage>
        <taxon>Bacteria</taxon>
        <taxon>Bacillati</taxon>
        <taxon>Mycoplasmatota</taxon>
        <taxon>Mycoplasmoidales</taxon>
        <taxon>Metamycoplasmataceae</taxon>
        <taxon>Metamycoplasma</taxon>
    </lineage>
</organism>
<dbReference type="PROSITE" id="PS00139">
    <property type="entry name" value="THIOL_PROTEASE_CYS"/>
    <property type="match status" value="1"/>
</dbReference>
<protein>
    <recommendedName>
        <fullName evidence="4">Aminopeptidase</fullName>
    </recommendedName>
</protein>
<dbReference type="GO" id="GO:0006508">
    <property type="term" value="P:proteolysis"/>
    <property type="evidence" value="ECO:0007669"/>
    <property type="project" value="UniProtKB-KW"/>
</dbReference>
<dbReference type="PIRSF" id="PIRSF005700">
    <property type="entry name" value="PepC"/>
    <property type="match status" value="1"/>
</dbReference>
<evidence type="ECO:0000256" key="5">
    <source>
        <dbReference type="PIRSR" id="PIRSR005700-1"/>
    </source>
</evidence>
<evidence type="ECO:0000256" key="3">
    <source>
        <dbReference type="ARBA" id="ARBA00022807"/>
    </source>
</evidence>